<evidence type="ECO:0000313" key="2">
    <source>
        <dbReference type="EMBL" id="OMJ94664.1"/>
    </source>
</evidence>
<feature type="domain" description="NADAR" evidence="1">
    <location>
        <begin position="212"/>
        <end position="270"/>
    </location>
</feature>
<dbReference type="Gene3D" id="1.10.357.40">
    <property type="entry name" value="YbiA-like"/>
    <property type="match status" value="1"/>
</dbReference>
<dbReference type="SUPFAM" id="SSF143990">
    <property type="entry name" value="YbiA-like"/>
    <property type="match status" value="1"/>
</dbReference>
<dbReference type="CDD" id="cd15457">
    <property type="entry name" value="NADAR"/>
    <property type="match status" value="1"/>
</dbReference>
<organism evidence="2 3">
    <name type="scientific">Stentor coeruleus</name>
    <dbReference type="NCBI Taxonomy" id="5963"/>
    <lineage>
        <taxon>Eukaryota</taxon>
        <taxon>Sar</taxon>
        <taxon>Alveolata</taxon>
        <taxon>Ciliophora</taxon>
        <taxon>Postciliodesmatophora</taxon>
        <taxon>Heterotrichea</taxon>
        <taxon>Heterotrichida</taxon>
        <taxon>Stentoridae</taxon>
        <taxon>Stentor</taxon>
    </lineage>
</organism>
<evidence type="ECO:0000313" key="3">
    <source>
        <dbReference type="Proteomes" id="UP000187209"/>
    </source>
</evidence>
<dbReference type="InterPro" id="IPR012816">
    <property type="entry name" value="NADAR"/>
</dbReference>
<dbReference type="OrthoDB" id="206452at2759"/>
<evidence type="ECO:0000259" key="1">
    <source>
        <dbReference type="Pfam" id="PF08719"/>
    </source>
</evidence>
<keyword evidence="3" id="KW-1185">Reference proteome</keyword>
<dbReference type="Pfam" id="PF08719">
    <property type="entry name" value="NADAR"/>
    <property type="match status" value="1"/>
</dbReference>
<dbReference type="InterPro" id="IPR037238">
    <property type="entry name" value="YbiA-like_sf"/>
</dbReference>
<dbReference type="EMBL" id="MPUH01000023">
    <property type="protein sequence ID" value="OMJ94664.1"/>
    <property type="molecule type" value="Genomic_DNA"/>
</dbReference>
<protein>
    <recommendedName>
        <fullName evidence="1">NADAR domain-containing protein</fullName>
    </recommendedName>
</protein>
<proteinExistence type="predicted"/>
<sequence length="270" mass="30840">MELSKSSDSGILSPNFRVHRPFPIRTIKENRSISPNLEKNKSADKLPPIWLKVSASSLRNITPQPRVSPVKLEPVKHISNRIKTVIKKSLFPSPLLRKIHLPRAPSVNDLEPATQKTVNFTSITCRKCKIFSSIIENLHLQEFKTWGLCSNCQNEIFHTSVSIENFDIITFKNTGDFSEFSLDAQICFWLEGNLWNSVSEYIHGFEGKPNIIKAITQKVKQHPRLEDLLKKTKDNELIYLNSKNTYWGVGFNGLGTNELGKILMEIRRAL</sequence>
<gene>
    <name evidence="2" type="ORF">SteCoe_2162</name>
</gene>
<reference evidence="2 3" key="1">
    <citation type="submission" date="2016-11" db="EMBL/GenBank/DDBJ databases">
        <title>The macronuclear genome of Stentor coeruleus: a giant cell with tiny introns.</title>
        <authorList>
            <person name="Slabodnick M."/>
            <person name="Ruby J.G."/>
            <person name="Reiff S.B."/>
            <person name="Swart E.C."/>
            <person name="Gosai S."/>
            <person name="Prabakaran S."/>
            <person name="Witkowska E."/>
            <person name="Larue G.E."/>
            <person name="Fisher S."/>
            <person name="Freeman R.M."/>
            <person name="Gunawardena J."/>
            <person name="Chu W."/>
            <person name="Stover N.A."/>
            <person name="Gregory B.D."/>
            <person name="Nowacki M."/>
            <person name="Derisi J."/>
            <person name="Roy S.W."/>
            <person name="Marshall W.F."/>
            <person name="Sood P."/>
        </authorList>
    </citation>
    <scope>NUCLEOTIDE SEQUENCE [LARGE SCALE GENOMIC DNA]</scope>
    <source>
        <strain evidence="2">WM001</strain>
    </source>
</reference>
<dbReference type="Proteomes" id="UP000187209">
    <property type="component" value="Unassembled WGS sequence"/>
</dbReference>
<comment type="caution">
    <text evidence="2">The sequence shown here is derived from an EMBL/GenBank/DDBJ whole genome shotgun (WGS) entry which is preliminary data.</text>
</comment>
<accession>A0A1R2D083</accession>
<dbReference type="AlphaFoldDB" id="A0A1R2D083"/>
<name>A0A1R2D083_9CILI</name>